<dbReference type="EMBL" id="SDKM01000001">
    <property type="protein sequence ID" value="RYP89053.1"/>
    <property type="molecule type" value="Genomic_DNA"/>
</dbReference>
<comment type="caution">
    <text evidence="2">The sequence shown here is derived from an EMBL/GenBank/DDBJ whole genome shotgun (WGS) entry which is preliminary data.</text>
</comment>
<feature type="region of interest" description="Disordered" evidence="1">
    <location>
        <begin position="101"/>
        <end position="123"/>
    </location>
</feature>
<proteinExistence type="predicted"/>
<sequence length="123" mass="13271">MSMVNDRVRAQLAAALVPGPADLAIAREVIVELLSTGARLRCAEIEARVYEQAGLPAAEGAEIDVFAAQRDPDQEVDADQPALRRHRLLGAVHEELADLEAAGTIVPMNTPDGSGQRRRSQHR</sequence>
<organism evidence="2 3">
    <name type="scientific">Nocardioides guangzhouensis</name>
    <dbReference type="NCBI Taxonomy" id="2497878"/>
    <lineage>
        <taxon>Bacteria</taxon>
        <taxon>Bacillati</taxon>
        <taxon>Actinomycetota</taxon>
        <taxon>Actinomycetes</taxon>
        <taxon>Propionibacteriales</taxon>
        <taxon>Nocardioidaceae</taxon>
        <taxon>Nocardioides</taxon>
    </lineage>
</organism>
<dbReference type="AlphaFoldDB" id="A0A4Q4ZL27"/>
<protein>
    <submittedName>
        <fullName evidence="2">Uncharacterized protein</fullName>
    </submittedName>
</protein>
<evidence type="ECO:0000313" key="2">
    <source>
        <dbReference type="EMBL" id="RYP89053.1"/>
    </source>
</evidence>
<evidence type="ECO:0000313" key="3">
    <source>
        <dbReference type="Proteomes" id="UP000295198"/>
    </source>
</evidence>
<dbReference type="Proteomes" id="UP000295198">
    <property type="component" value="Unassembled WGS sequence"/>
</dbReference>
<gene>
    <name evidence="2" type="ORF">EKO23_01095</name>
</gene>
<accession>A0A4Q4ZL27</accession>
<dbReference type="RefSeq" id="WP_134713172.1">
    <property type="nucleotide sequence ID" value="NZ_SDKM01000001.1"/>
</dbReference>
<keyword evidence="3" id="KW-1185">Reference proteome</keyword>
<evidence type="ECO:0000256" key="1">
    <source>
        <dbReference type="SAM" id="MobiDB-lite"/>
    </source>
</evidence>
<reference evidence="2 3" key="1">
    <citation type="submission" date="2019-01" db="EMBL/GenBank/DDBJ databases">
        <title>Nocardioides guangzhouensis sp. nov., an actinobacterium isolated from soil.</title>
        <authorList>
            <person name="Fu Y."/>
            <person name="Cai Y."/>
            <person name="Lin Z."/>
            <person name="Chen P."/>
        </authorList>
    </citation>
    <scope>NUCLEOTIDE SEQUENCE [LARGE SCALE GENOMIC DNA]</scope>
    <source>
        <strain evidence="2 3">130</strain>
    </source>
</reference>
<name>A0A4Q4ZL27_9ACTN</name>